<keyword evidence="2" id="KW-1185">Reference proteome</keyword>
<sequence>MTDSTFTTPIVKRMTWFYTTDSPRLQPVRSVRMRNKKFDTQEGSANNNCHSIKHVLKNVNENQYGKHVRCSVYLRGESPLRQCWTGRELEVTNFFTELNKSSCSIPIQTRDALAILRSEADVASELRWDQEAGFSPCFSSGISTGFLGCSYIHRGDHGILIPPRSGCQRIY</sequence>
<protein>
    <submittedName>
        <fullName evidence="1">Uncharacterized protein</fullName>
    </submittedName>
</protein>
<dbReference type="Proteomes" id="UP000479000">
    <property type="component" value="Unassembled WGS sequence"/>
</dbReference>
<organism evidence="1 2">
    <name type="scientific">Nesidiocoris tenuis</name>
    <dbReference type="NCBI Taxonomy" id="355587"/>
    <lineage>
        <taxon>Eukaryota</taxon>
        <taxon>Metazoa</taxon>
        <taxon>Ecdysozoa</taxon>
        <taxon>Arthropoda</taxon>
        <taxon>Hexapoda</taxon>
        <taxon>Insecta</taxon>
        <taxon>Pterygota</taxon>
        <taxon>Neoptera</taxon>
        <taxon>Paraneoptera</taxon>
        <taxon>Hemiptera</taxon>
        <taxon>Heteroptera</taxon>
        <taxon>Panheteroptera</taxon>
        <taxon>Cimicomorpha</taxon>
        <taxon>Miridae</taxon>
        <taxon>Dicyphina</taxon>
        <taxon>Nesidiocoris</taxon>
    </lineage>
</organism>
<evidence type="ECO:0000313" key="1">
    <source>
        <dbReference type="EMBL" id="CAB0002195.1"/>
    </source>
</evidence>
<gene>
    <name evidence="1" type="ORF">NTEN_LOCUS7982</name>
</gene>
<dbReference type="AlphaFoldDB" id="A0A6H5GHM2"/>
<reference evidence="1 2" key="1">
    <citation type="submission" date="2020-02" db="EMBL/GenBank/DDBJ databases">
        <authorList>
            <person name="Ferguson B K."/>
        </authorList>
    </citation>
    <scope>NUCLEOTIDE SEQUENCE [LARGE SCALE GENOMIC DNA]</scope>
</reference>
<proteinExistence type="predicted"/>
<name>A0A6H5GHM2_9HEMI</name>
<dbReference type="EMBL" id="CADCXU010011966">
    <property type="protein sequence ID" value="CAB0002195.1"/>
    <property type="molecule type" value="Genomic_DNA"/>
</dbReference>
<evidence type="ECO:0000313" key="2">
    <source>
        <dbReference type="Proteomes" id="UP000479000"/>
    </source>
</evidence>
<accession>A0A6H5GHM2</accession>